<sequence>MKFSLKKISLYLLLVMSFSGANSYSAEPATDLLKKKLSKSVKNLYLGKHGLEYPYDQSALDRCLKEQYQPCLRVYNKAKKAKENILSMPSDAALSAILNLIQESCNSEDEIQANYVCHGSIMALYFYNDKNHDTKILSTIKGYNKTIKNIIFNNGFSWFHNRANKNDWANYLTSEDISWDHEGSKKEVINIFLSSPASDSLWPKH</sequence>
<evidence type="ECO:0000313" key="1">
    <source>
        <dbReference type="EMBL" id="VAX01924.1"/>
    </source>
</evidence>
<gene>
    <name evidence="1" type="ORF">MNBD_GAMMA19-1680</name>
</gene>
<dbReference type="EMBL" id="UOFV01000278">
    <property type="protein sequence ID" value="VAX01924.1"/>
    <property type="molecule type" value="Genomic_DNA"/>
</dbReference>
<reference evidence="1" key="1">
    <citation type="submission" date="2018-06" db="EMBL/GenBank/DDBJ databases">
        <authorList>
            <person name="Zhirakovskaya E."/>
        </authorList>
    </citation>
    <scope>NUCLEOTIDE SEQUENCE</scope>
</reference>
<protein>
    <submittedName>
        <fullName evidence="1">Uncharacterized protein</fullName>
    </submittedName>
</protein>
<organism evidence="1">
    <name type="scientific">hydrothermal vent metagenome</name>
    <dbReference type="NCBI Taxonomy" id="652676"/>
    <lineage>
        <taxon>unclassified sequences</taxon>
        <taxon>metagenomes</taxon>
        <taxon>ecological metagenomes</taxon>
    </lineage>
</organism>
<accession>A0A3B1APW8</accession>
<proteinExistence type="predicted"/>
<name>A0A3B1APW8_9ZZZZ</name>
<dbReference type="AlphaFoldDB" id="A0A3B1APW8"/>